<dbReference type="Pfam" id="PF08510">
    <property type="entry name" value="PIG-P"/>
    <property type="match status" value="1"/>
</dbReference>
<feature type="non-terminal residue" evidence="9">
    <location>
        <position position="1"/>
    </location>
</feature>
<protein>
    <submittedName>
        <fullName evidence="9">PIG-P protein</fullName>
    </submittedName>
</protein>
<feature type="non-terminal residue" evidence="9">
    <location>
        <position position="128"/>
    </location>
</feature>
<dbReference type="AlphaFoldDB" id="A0A1E3PKB7"/>
<evidence type="ECO:0000256" key="5">
    <source>
        <dbReference type="ARBA" id="ARBA00022989"/>
    </source>
</evidence>
<dbReference type="OrthoDB" id="690928at2759"/>
<dbReference type="EMBL" id="KV454409">
    <property type="protein sequence ID" value="ODQ65869.1"/>
    <property type="molecule type" value="Genomic_DNA"/>
</dbReference>
<keyword evidence="3" id="KW-0337">GPI-anchor biosynthesis</keyword>
<dbReference type="PANTHER" id="PTHR46346">
    <property type="entry name" value="PHOSPHATIDYLINOSITOL N-ACETYLGLUCOSAMINYLTRANSFERASE SUBUNIT P"/>
    <property type="match status" value="1"/>
</dbReference>
<dbReference type="GO" id="GO:0005783">
    <property type="term" value="C:endoplasmic reticulum"/>
    <property type="evidence" value="ECO:0007669"/>
    <property type="project" value="TreeGrafter"/>
</dbReference>
<evidence type="ECO:0000256" key="2">
    <source>
        <dbReference type="ARBA" id="ARBA00004687"/>
    </source>
</evidence>
<dbReference type="Proteomes" id="UP000095009">
    <property type="component" value="Unassembled WGS sequence"/>
</dbReference>
<sequence>EYRGFILHTVSSLEFVLYILWSSLPASTLESIHIYYYPSRWWSLAIPAWLVMALIFIYISLALYNTEYATKPLQSLTCLSDEFSILAIEEPLRQLQGPSFLFSPSDGVWDLPINDVCNVLYGDTETED</sequence>
<dbReference type="InterPro" id="IPR016542">
    <property type="entry name" value="PIG-P_GPI19"/>
</dbReference>
<proteinExistence type="predicted"/>
<evidence type="ECO:0000313" key="9">
    <source>
        <dbReference type="EMBL" id="ODQ65869.1"/>
    </source>
</evidence>
<evidence type="ECO:0000313" key="10">
    <source>
        <dbReference type="Proteomes" id="UP000095009"/>
    </source>
</evidence>
<organism evidence="9 10">
    <name type="scientific">Nadsonia fulvescens var. elongata DSM 6958</name>
    <dbReference type="NCBI Taxonomy" id="857566"/>
    <lineage>
        <taxon>Eukaryota</taxon>
        <taxon>Fungi</taxon>
        <taxon>Dikarya</taxon>
        <taxon>Ascomycota</taxon>
        <taxon>Saccharomycotina</taxon>
        <taxon>Dipodascomycetes</taxon>
        <taxon>Dipodascales</taxon>
        <taxon>Dipodascales incertae sedis</taxon>
        <taxon>Nadsonia</taxon>
    </lineage>
</organism>
<keyword evidence="4 7" id="KW-0812">Transmembrane</keyword>
<feature type="transmembrane region" description="Helical" evidence="7">
    <location>
        <begin position="41"/>
        <end position="64"/>
    </location>
</feature>
<name>A0A1E3PKB7_9ASCO</name>
<dbReference type="STRING" id="857566.A0A1E3PKB7"/>
<evidence type="ECO:0000256" key="4">
    <source>
        <dbReference type="ARBA" id="ARBA00022692"/>
    </source>
</evidence>
<keyword evidence="10" id="KW-1185">Reference proteome</keyword>
<dbReference type="PANTHER" id="PTHR46346:SF1">
    <property type="entry name" value="PHOSPHATIDYLINOSITOL N-ACETYLGLUCOSAMINYLTRANSFERASE SUBUNIT P"/>
    <property type="match status" value="1"/>
</dbReference>
<dbReference type="GO" id="GO:0006506">
    <property type="term" value="P:GPI anchor biosynthetic process"/>
    <property type="evidence" value="ECO:0007669"/>
    <property type="project" value="UniProtKB-UniPathway"/>
</dbReference>
<evidence type="ECO:0000256" key="7">
    <source>
        <dbReference type="SAM" id="Phobius"/>
    </source>
</evidence>
<comment type="pathway">
    <text evidence="2">Glycolipid biosynthesis; glycosylphosphatidylinositol-anchor biosynthesis.</text>
</comment>
<dbReference type="GO" id="GO:0016020">
    <property type="term" value="C:membrane"/>
    <property type="evidence" value="ECO:0007669"/>
    <property type="project" value="UniProtKB-SubCell"/>
</dbReference>
<feature type="domain" description="PIG-P" evidence="8">
    <location>
        <begin position="1"/>
        <end position="121"/>
    </location>
</feature>
<reference evidence="9 10" key="1">
    <citation type="journal article" date="2016" name="Proc. Natl. Acad. Sci. U.S.A.">
        <title>Comparative genomics of biotechnologically important yeasts.</title>
        <authorList>
            <person name="Riley R."/>
            <person name="Haridas S."/>
            <person name="Wolfe K.H."/>
            <person name="Lopes M.R."/>
            <person name="Hittinger C.T."/>
            <person name="Goeker M."/>
            <person name="Salamov A.A."/>
            <person name="Wisecaver J.H."/>
            <person name="Long T.M."/>
            <person name="Calvey C.H."/>
            <person name="Aerts A.L."/>
            <person name="Barry K.W."/>
            <person name="Choi C."/>
            <person name="Clum A."/>
            <person name="Coughlan A.Y."/>
            <person name="Deshpande S."/>
            <person name="Douglass A.P."/>
            <person name="Hanson S.J."/>
            <person name="Klenk H.-P."/>
            <person name="LaButti K.M."/>
            <person name="Lapidus A."/>
            <person name="Lindquist E.A."/>
            <person name="Lipzen A.M."/>
            <person name="Meier-Kolthoff J.P."/>
            <person name="Ohm R.A."/>
            <person name="Otillar R.P."/>
            <person name="Pangilinan J.L."/>
            <person name="Peng Y."/>
            <person name="Rokas A."/>
            <person name="Rosa C.A."/>
            <person name="Scheuner C."/>
            <person name="Sibirny A.A."/>
            <person name="Slot J.C."/>
            <person name="Stielow J.B."/>
            <person name="Sun H."/>
            <person name="Kurtzman C.P."/>
            <person name="Blackwell M."/>
            <person name="Grigoriev I.V."/>
            <person name="Jeffries T.W."/>
        </authorList>
    </citation>
    <scope>NUCLEOTIDE SEQUENCE [LARGE SCALE GENOMIC DNA]</scope>
    <source>
        <strain evidence="9 10">DSM 6958</strain>
    </source>
</reference>
<dbReference type="GO" id="GO:0017176">
    <property type="term" value="F:phosphatidylinositol N-acetylglucosaminyltransferase activity"/>
    <property type="evidence" value="ECO:0007669"/>
    <property type="project" value="InterPro"/>
</dbReference>
<evidence type="ECO:0000256" key="3">
    <source>
        <dbReference type="ARBA" id="ARBA00022502"/>
    </source>
</evidence>
<comment type="subcellular location">
    <subcellularLocation>
        <location evidence="1">Membrane</location>
        <topology evidence="1">Multi-pass membrane protein</topology>
    </subcellularLocation>
</comment>
<evidence type="ECO:0000256" key="1">
    <source>
        <dbReference type="ARBA" id="ARBA00004141"/>
    </source>
</evidence>
<accession>A0A1E3PKB7</accession>
<dbReference type="InterPro" id="IPR052263">
    <property type="entry name" value="GPI_Anchor_Biosynth"/>
</dbReference>
<dbReference type="PIRSF" id="PIRSF008765">
    <property type="entry name" value="PIG-P_GPI19"/>
    <property type="match status" value="1"/>
</dbReference>
<gene>
    <name evidence="9" type="ORF">NADFUDRAFT_9368</name>
</gene>
<feature type="transmembrane region" description="Helical" evidence="7">
    <location>
        <begin position="5"/>
        <end position="21"/>
    </location>
</feature>
<evidence type="ECO:0000256" key="6">
    <source>
        <dbReference type="ARBA" id="ARBA00023136"/>
    </source>
</evidence>
<dbReference type="InterPro" id="IPR013717">
    <property type="entry name" value="PIG-P"/>
</dbReference>
<evidence type="ECO:0000259" key="8">
    <source>
        <dbReference type="Pfam" id="PF08510"/>
    </source>
</evidence>
<dbReference type="UniPathway" id="UPA00196"/>
<keyword evidence="5 7" id="KW-1133">Transmembrane helix</keyword>
<keyword evidence="6 7" id="KW-0472">Membrane</keyword>